<dbReference type="AlphaFoldDB" id="A0A9C6U1P2"/>
<keyword evidence="1" id="KW-1185">Reference proteome</keyword>
<evidence type="ECO:0000313" key="2">
    <source>
        <dbReference type="RefSeq" id="XP_052125880.1"/>
    </source>
</evidence>
<protein>
    <submittedName>
        <fullName evidence="2">Uncharacterized protein LOC113214494</fullName>
    </submittedName>
</protein>
<dbReference type="GeneID" id="113214494"/>
<evidence type="ECO:0000313" key="1">
    <source>
        <dbReference type="Proteomes" id="UP000504606"/>
    </source>
</evidence>
<accession>A0A9C6U1P2</accession>
<dbReference type="Proteomes" id="UP000504606">
    <property type="component" value="Unplaced"/>
</dbReference>
<gene>
    <name evidence="2" type="primary">LOC113214494</name>
</gene>
<dbReference type="OrthoDB" id="6578542at2759"/>
<sequence>MPLPPSAISLQELGLQVAYRDEENTEVRDTFRQVVGCAFVPTEDVAASFQEARANIPNSMRPFTKYFAETYVLGKRAQGGRRAVPPRYPPDQWNQYEAVLSDDPRTNNTMEAWHNRFQTMVGKSHPALYTLIGEFFG</sequence>
<organism evidence="1 2">
    <name type="scientific">Frankliniella occidentalis</name>
    <name type="common">Western flower thrips</name>
    <name type="synonym">Euthrips occidentalis</name>
    <dbReference type="NCBI Taxonomy" id="133901"/>
    <lineage>
        <taxon>Eukaryota</taxon>
        <taxon>Metazoa</taxon>
        <taxon>Ecdysozoa</taxon>
        <taxon>Arthropoda</taxon>
        <taxon>Hexapoda</taxon>
        <taxon>Insecta</taxon>
        <taxon>Pterygota</taxon>
        <taxon>Neoptera</taxon>
        <taxon>Paraneoptera</taxon>
        <taxon>Thysanoptera</taxon>
        <taxon>Terebrantia</taxon>
        <taxon>Thripoidea</taxon>
        <taxon>Thripidae</taxon>
        <taxon>Frankliniella</taxon>
    </lineage>
</organism>
<name>A0A9C6U1P2_FRAOC</name>
<dbReference type="KEGG" id="foc:113214494"/>
<dbReference type="RefSeq" id="XP_052125880.1">
    <property type="nucleotide sequence ID" value="XM_052269920.1"/>
</dbReference>
<reference evidence="2" key="1">
    <citation type="submission" date="2025-08" db="UniProtKB">
        <authorList>
            <consortium name="RefSeq"/>
        </authorList>
    </citation>
    <scope>IDENTIFICATION</scope>
    <source>
        <tissue evidence="2">Whole organism</tissue>
    </source>
</reference>
<proteinExistence type="predicted"/>